<dbReference type="OrthoDB" id="7907497at2"/>
<dbReference type="RefSeq" id="WP_129403872.1">
    <property type="nucleotide sequence ID" value="NZ_SBKP01000005.1"/>
</dbReference>
<organism evidence="2 3">
    <name type="scientific">Sphingobium fluviale</name>
    <dbReference type="NCBI Taxonomy" id="2506423"/>
    <lineage>
        <taxon>Bacteria</taxon>
        <taxon>Pseudomonadati</taxon>
        <taxon>Pseudomonadota</taxon>
        <taxon>Alphaproteobacteria</taxon>
        <taxon>Sphingomonadales</taxon>
        <taxon>Sphingomonadaceae</taxon>
        <taxon>Sphingobium</taxon>
    </lineage>
</organism>
<name>A0A4Q1KHZ6_9SPHN</name>
<proteinExistence type="predicted"/>
<keyword evidence="1" id="KW-0732">Signal</keyword>
<feature type="chain" id="PRO_5020452622" evidence="1">
    <location>
        <begin position="22"/>
        <end position="188"/>
    </location>
</feature>
<gene>
    <name evidence="2" type="ORF">EQG66_06975</name>
</gene>
<comment type="caution">
    <text evidence="2">The sequence shown here is derived from an EMBL/GenBank/DDBJ whole genome shotgun (WGS) entry which is preliminary data.</text>
</comment>
<dbReference type="Proteomes" id="UP000290958">
    <property type="component" value="Unassembled WGS sequence"/>
</dbReference>
<evidence type="ECO:0000313" key="2">
    <source>
        <dbReference type="EMBL" id="RXR29227.1"/>
    </source>
</evidence>
<sequence length="188" mass="20424">MRLFASLTFVIWSWCTSLAQAETGQLQTAMSDGVHACQKWILDPKSWAEDNQSFAYKIGLGDKLIAIGGLPIGVLPTELMSQATNFWRLNGGNGNGIFVVASNINPVCNVAGGGPSDLQPAAESIVSDFKQGKEWKEVDVKSEADMTSSNFVNKADNNAEMVISRATKAGGRTDRVQFLTTVFYKIRK</sequence>
<evidence type="ECO:0000313" key="3">
    <source>
        <dbReference type="Proteomes" id="UP000290958"/>
    </source>
</evidence>
<reference evidence="3" key="1">
    <citation type="submission" date="2019-01" db="EMBL/GenBank/DDBJ databases">
        <title>Cytophagaceae bacterium strain CAR-16.</title>
        <authorList>
            <person name="Chen W.-M."/>
        </authorList>
    </citation>
    <scope>NUCLEOTIDE SEQUENCE [LARGE SCALE GENOMIC DNA]</scope>
    <source>
        <strain evidence="3">CHR27</strain>
    </source>
</reference>
<accession>A0A4Q1KHZ6</accession>
<protein>
    <submittedName>
        <fullName evidence="2">Uncharacterized protein</fullName>
    </submittedName>
</protein>
<feature type="signal peptide" evidence="1">
    <location>
        <begin position="1"/>
        <end position="21"/>
    </location>
</feature>
<dbReference type="AlphaFoldDB" id="A0A4Q1KHZ6"/>
<keyword evidence="3" id="KW-1185">Reference proteome</keyword>
<dbReference type="EMBL" id="SBKP01000005">
    <property type="protein sequence ID" value="RXR29227.1"/>
    <property type="molecule type" value="Genomic_DNA"/>
</dbReference>
<evidence type="ECO:0000256" key="1">
    <source>
        <dbReference type="SAM" id="SignalP"/>
    </source>
</evidence>